<name>A0AAW1TZE7_9CUCU</name>
<evidence type="ECO:0000313" key="2">
    <source>
        <dbReference type="EMBL" id="KAK9873260.1"/>
    </source>
</evidence>
<dbReference type="Proteomes" id="UP001431783">
    <property type="component" value="Unassembled WGS sequence"/>
</dbReference>
<keyword evidence="3" id="KW-1185">Reference proteome</keyword>
<proteinExistence type="predicted"/>
<evidence type="ECO:0000313" key="3">
    <source>
        <dbReference type="Proteomes" id="UP001431783"/>
    </source>
</evidence>
<dbReference type="AlphaFoldDB" id="A0AAW1TZE7"/>
<reference evidence="2 3" key="1">
    <citation type="submission" date="2023-03" db="EMBL/GenBank/DDBJ databases">
        <title>Genome insight into feeding habits of ladybird beetles.</title>
        <authorList>
            <person name="Li H.-S."/>
            <person name="Huang Y.-H."/>
            <person name="Pang H."/>
        </authorList>
    </citation>
    <scope>NUCLEOTIDE SEQUENCE [LARGE SCALE GENOMIC DNA]</scope>
    <source>
        <strain evidence="2">SYSU_2023b</strain>
        <tissue evidence="2">Whole body</tissue>
    </source>
</reference>
<accession>A0AAW1TZE7</accession>
<feature type="region of interest" description="Disordered" evidence="1">
    <location>
        <begin position="1"/>
        <end position="26"/>
    </location>
</feature>
<sequence length="108" mass="12492">MDTKITIAETSKSSHRRKNSRWRTVNNRCNGGAEKYENNKEERYRQINGLIKRMSKGGFVVKKCTEIEQLENQHDSFIYIEKEAAGMFRPRNLGIVTNTNGNALLEID</sequence>
<gene>
    <name evidence="2" type="ORF">WA026_021749</name>
</gene>
<evidence type="ECO:0000256" key="1">
    <source>
        <dbReference type="SAM" id="MobiDB-lite"/>
    </source>
</evidence>
<organism evidence="2 3">
    <name type="scientific">Henosepilachna vigintioctopunctata</name>
    <dbReference type="NCBI Taxonomy" id="420089"/>
    <lineage>
        <taxon>Eukaryota</taxon>
        <taxon>Metazoa</taxon>
        <taxon>Ecdysozoa</taxon>
        <taxon>Arthropoda</taxon>
        <taxon>Hexapoda</taxon>
        <taxon>Insecta</taxon>
        <taxon>Pterygota</taxon>
        <taxon>Neoptera</taxon>
        <taxon>Endopterygota</taxon>
        <taxon>Coleoptera</taxon>
        <taxon>Polyphaga</taxon>
        <taxon>Cucujiformia</taxon>
        <taxon>Coccinelloidea</taxon>
        <taxon>Coccinellidae</taxon>
        <taxon>Epilachninae</taxon>
        <taxon>Epilachnini</taxon>
        <taxon>Henosepilachna</taxon>
    </lineage>
</organism>
<dbReference type="EMBL" id="JARQZJ010000017">
    <property type="protein sequence ID" value="KAK9873260.1"/>
    <property type="molecule type" value="Genomic_DNA"/>
</dbReference>
<comment type="caution">
    <text evidence="2">The sequence shown here is derived from an EMBL/GenBank/DDBJ whole genome shotgun (WGS) entry which is preliminary data.</text>
</comment>
<protein>
    <submittedName>
        <fullName evidence="2">Uncharacterized protein</fullName>
    </submittedName>
</protein>